<organism evidence="1 2">
    <name type="scientific">Paraburkholderia sacchari</name>
    <dbReference type="NCBI Taxonomy" id="159450"/>
    <lineage>
        <taxon>Bacteria</taxon>
        <taxon>Pseudomonadati</taxon>
        <taxon>Pseudomonadota</taxon>
        <taxon>Betaproteobacteria</taxon>
        <taxon>Burkholderiales</taxon>
        <taxon>Burkholderiaceae</taxon>
        <taxon>Paraburkholderia</taxon>
    </lineage>
</organism>
<dbReference type="EMBL" id="JTDB02000001">
    <property type="protein sequence ID" value="NLP60264.1"/>
    <property type="molecule type" value="Genomic_DNA"/>
</dbReference>
<dbReference type="RefSeq" id="WP_152617047.1">
    <property type="nucleotide sequence ID" value="NZ_CADFGF010000002.1"/>
</dbReference>
<evidence type="ECO:0000313" key="2">
    <source>
        <dbReference type="Proteomes" id="UP000030460"/>
    </source>
</evidence>
<sequence length="144" mass="16214">MRDALAKVCVCPLRNRFMHRGDERVTRLYGRCVVDELLLDSVEFTFFAIGFDHGEVEHRAMFIGTLALPVVVIFRADGKAQARIAFDVPRHIAHAHHYINHADVVRDAIGQATRDDLFNHPPEGTVCLDGDAPRWAGDLKVAQR</sequence>
<proteinExistence type="predicted"/>
<name>A0A8T6Z7U1_9BURK</name>
<reference evidence="1" key="2">
    <citation type="submission" date="2020-04" db="EMBL/GenBank/DDBJ databases">
        <authorList>
            <person name="Alexandrino P."/>
            <person name="Mendonca T."/>
            <person name="Guaman L."/>
            <person name="Cherix J."/>
            <person name="Lozano-Sakalauskas G."/>
            <person name="Fujita A."/>
            <person name="Filho E.R."/>
            <person name="Long P."/>
            <person name="Padilla G."/>
            <person name="Taciro M.K."/>
            <person name="Gomez J.G."/>
            <person name="Silva L.F."/>
            <person name="Torres M."/>
        </authorList>
    </citation>
    <scope>NUCLEOTIDE SEQUENCE</scope>
    <source>
        <strain evidence="1">LMG 19450</strain>
    </source>
</reference>
<accession>A0A8T6Z7U1</accession>
<protein>
    <submittedName>
        <fullName evidence="1">Uncharacterized protein</fullName>
    </submittedName>
</protein>
<dbReference type="AlphaFoldDB" id="A0A8T6Z7U1"/>
<dbReference type="OrthoDB" id="9132616at2"/>
<gene>
    <name evidence="1" type="ORF">NH14_003680</name>
</gene>
<comment type="caution">
    <text evidence="1">The sequence shown here is derived from an EMBL/GenBank/DDBJ whole genome shotgun (WGS) entry which is preliminary data.</text>
</comment>
<dbReference type="Proteomes" id="UP000030460">
    <property type="component" value="Unassembled WGS sequence"/>
</dbReference>
<evidence type="ECO:0000313" key="1">
    <source>
        <dbReference type="EMBL" id="NLP60264.1"/>
    </source>
</evidence>
<reference evidence="1" key="1">
    <citation type="journal article" date="2015" name="Genome Announc.">
        <title>Draft Genome Sequence of the Polyhydroxyalkanoate-Producing Bacterium Burkholderia sacchari LMG 19450 Isolated from Brazilian Sugarcane Plantation Soil.</title>
        <authorList>
            <person name="Alexandrino P.M."/>
            <person name="Mendonca T.T."/>
            <person name="Guaman Bautista L.P."/>
            <person name="Cherix J."/>
            <person name="Lozano-Sakalauskas G.C."/>
            <person name="Fujita A."/>
            <person name="Ramos Filho E."/>
            <person name="Long P."/>
            <person name="Padilla G."/>
            <person name="Taciro M.K."/>
            <person name="Gomez J.G."/>
            <person name="Silva L.F."/>
        </authorList>
    </citation>
    <scope>NUCLEOTIDE SEQUENCE</scope>
    <source>
        <strain evidence="1">LMG 19450</strain>
    </source>
</reference>
<keyword evidence="2" id="KW-1185">Reference proteome</keyword>